<dbReference type="Pfam" id="PF14464">
    <property type="entry name" value="Prok-JAB"/>
    <property type="match status" value="1"/>
</dbReference>
<dbReference type="PANTHER" id="PTHR34858:SF1">
    <property type="entry name" value="CYSO-CYSTEINE PEPTIDASE"/>
    <property type="match status" value="1"/>
</dbReference>
<name>A0ABX7FPI0_BRECH</name>
<keyword evidence="1" id="KW-0645">Protease</keyword>
<evidence type="ECO:0000256" key="4">
    <source>
        <dbReference type="ARBA" id="ARBA00022833"/>
    </source>
</evidence>
<dbReference type="InterPro" id="IPR028090">
    <property type="entry name" value="JAB_dom_prok"/>
</dbReference>
<proteinExistence type="predicted"/>
<keyword evidence="4" id="KW-0862">Zinc</keyword>
<dbReference type="SUPFAM" id="SSF102712">
    <property type="entry name" value="JAB1/MPN domain"/>
    <property type="match status" value="1"/>
</dbReference>
<keyword evidence="5" id="KW-0482">Metalloprotease</keyword>
<sequence>MTPNWLGEPFAFKDNKLSLTRKVHKRLLAEAQEAFPYEYSALLIGQKAAITDHIPMTGSTLDKHAFSFDGPGFLRAIALIRESNMQWLGVLHTHPHTLPVPSQRDRDGWHYHSLSYWIVSLCGSEPLWRMYQWQDGDFQQRSYTITEEE</sequence>
<dbReference type="PANTHER" id="PTHR34858">
    <property type="entry name" value="CYSO-CYSTEINE PEPTIDASE"/>
    <property type="match status" value="1"/>
</dbReference>
<keyword evidence="8" id="KW-1185">Reference proteome</keyword>
<accession>A0ABX7FPI0</accession>
<evidence type="ECO:0000256" key="5">
    <source>
        <dbReference type="ARBA" id="ARBA00023049"/>
    </source>
</evidence>
<evidence type="ECO:0000256" key="3">
    <source>
        <dbReference type="ARBA" id="ARBA00022801"/>
    </source>
</evidence>
<dbReference type="InterPro" id="IPR051929">
    <property type="entry name" value="VirAsm_ModProt"/>
</dbReference>
<dbReference type="EMBL" id="CP069127">
    <property type="protein sequence ID" value="QRG66895.1"/>
    <property type="molecule type" value="Genomic_DNA"/>
</dbReference>
<dbReference type="RefSeq" id="WP_203353959.1">
    <property type="nucleotide sequence ID" value="NZ_CP069127.1"/>
</dbReference>
<evidence type="ECO:0000259" key="6">
    <source>
        <dbReference type="Pfam" id="PF14464"/>
    </source>
</evidence>
<organism evidence="7 8">
    <name type="scientific">Brevibacillus choshinensis</name>
    <dbReference type="NCBI Taxonomy" id="54911"/>
    <lineage>
        <taxon>Bacteria</taxon>
        <taxon>Bacillati</taxon>
        <taxon>Bacillota</taxon>
        <taxon>Bacilli</taxon>
        <taxon>Bacillales</taxon>
        <taxon>Paenibacillaceae</taxon>
        <taxon>Brevibacillus</taxon>
    </lineage>
</organism>
<gene>
    <name evidence="7" type="ORF">JNE38_26020</name>
</gene>
<evidence type="ECO:0000256" key="2">
    <source>
        <dbReference type="ARBA" id="ARBA00022723"/>
    </source>
</evidence>
<evidence type="ECO:0000256" key="1">
    <source>
        <dbReference type="ARBA" id="ARBA00022670"/>
    </source>
</evidence>
<protein>
    <submittedName>
        <fullName evidence="7">M67 family metallopeptidase</fullName>
    </submittedName>
</protein>
<reference evidence="7 8" key="1">
    <citation type="submission" date="2021-01" db="EMBL/GenBank/DDBJ databases">
        <title>Identification of strong promoters based on the transcriptome of Brevibacillus choshinensis.</title>
        <authorList>
            <person name="Yao D."/>
            <person name="Zhang K."/>
            <person name="Wu J."/>
        </authorList>
    </citation>
    <scope>NUCLEOTIDE SEQUENCE [LARGE SCALE GENOMIC DNA]</scope>
    <source>
        <strain evidence="7 8">HPD31-SP3</strain>
    </source>
</reference>
<evidence type="ECO:0000313" key="7">
    <source>
        <dbReference type="EMBL" id="QRG66895.1"/>
    </source>
</evidence>
<keyword evidence="3" id="KW-0378">Hydrolase</keyword>
<dbReference type="Gene3D" id="3.40.140.10">
    <property type="entry name" value="Cytidine Deaminase, domain 2"/>
    <property type="match status" value="1"/>
</dbReference>
<evidence type="ECO:0000313" key="8">
    <source>
        <dbReference type="Proteomes" id="UP000596248"/>
    </source>
</evidence>
<dbReference type="Proteomes" id="UP000596248">
    <property type="component" value="Chromosome"/>
</dbReference>
<dbReference type="CDD" id="cd08070">
    <property type="entry name" value="MPN_like"/>
    <property type="match status" value="1"/>
</dbReference>
<keyword evidence="2" id="KW-0479">Metal-binding</keyword>
<feature type="domain" description="JAB" evidence="6">
    <location>
        <begin position="21"/>
        <end position="128"/>
    </location>
</feature>